<sequence length="183" mass="20603">MKNDLFYTLERLANLFRSESKEAMGQLGLQPVHLEALSYLNICNRYSDTPQAVTDYLGSTKGTVSQTLKILESKHLIEKVKDPDDKRVVHLKLTVDGQHCIDNCYPPEGFGKVLEEFDETAATALNKQLKQILASYQSQAGREGFGVCQQCHYNRSTSHGFQCGLTEDVLSEHDATLICREFK</sequence>
<dbReference type="Pfam" id="PF12802">
    <property type="entry name" value="MarR_2"/>
    <property type="match status" value="1"/>
</dbReference>
<dbReference type="InterPro" id="IPR000835">
    <property type="entry name" value="HTH_MarR-typ"/>
</dbReference>
<dbReference type="RefSeq" id="WP_251260997.1">
    <property type="nucleotide sequence ID" value="NZ_JAMQGP010000003.1"/>
</dbReference>
<dbReference type="InterPro" id="IPR039422">
    <property type="entry name" value="MarR/SlyA-like"/>
</dbReference>
<dbReference type="GO" id="GO:0006950">
    <property type="term" value="P:response to stress"/>
    <property type="evidence" value="ECO:0007669"/>
    <property type="project" value="TreeGrafter"/>
</dbReference>
<dbReference type="AlphaFoldDB" id="A0AA41W5S2"/>
<proteinExistence type="predicted"/>
<dbReference type="PANTHER" id="PTHR33164">
    <property type="entry name" value="TRANSCRIPTIONAL REGULATOR, MARR FAMILY"/>
    <property type="match status" value="1"/>
</dbReference>
<accession>A0AA41W5S2</accession>
<dbReference type="EMBL" id="JAMQGP010000003">
    <property type="protein sequence ID" value="MCM2679549.1"/>
    <property type="molecule type" value="Genomic_DNA"/>
</dbReference>
<comment type="caution">
    <text evidence="3">The sequence shown here is derived from an EMBL/GenBank/DDBJ whole genome shotgun (WGS) entry which is preliminary data.</text>
</comment>
<dbReference type="InterPro" id="IPR036388">
    <property type="entry name" value="WH-like_DNA-bd_sf"/>
</dbReference>
<evidence type="ECO:0000313" key="3">
    <source>
        <dbReference type="EMBL" id="MCM2679549.1"/>
    </source>
</evidence>
<reference evidence="3 4" key="1">
    <citation type="journal article" date="2013" name="Antonie Van Leeuwenhoek">
        <title>Echinimonas agarilytica gen. nov., sp. nov., a new gammaproteobacterium isolated from the sea urchin Strongylocentrotus intermedius.</title>
        <authorList>
            <person name="Nedashkovskaya O.I."/>
            <person name="Stenkova A.M."/>
            <person name="Zhukova N.V."/>
            <person name="Van Trappen S."/>
            <person name="Lee J.S."/>
            <person name="Kim S.B."/>
        </authorList>
    </citation>
    <scope>NUCLEOTIDE SEQUENCE [LARGE SCALE GENOMIC DNA]</scope>
    <source>
        <strain evidence="3 4">KMM 6351</strain>
    </source>
</reference>
<protein>
    <submittedName>
        <fullName evidence="3">MarR family winged helix-turn-helix transcriptional regulator</fullName>
    </submittedName>
</protein>
<dbReference type="SUPFAM" id="SSF46785">
    <property type="entry name" value="Winged helix' DNA-binding domain"/>
    <property type="match status" value="1"/>
</dbReference>
<dbReference type="SMART" id="SM00347">
    <property type="entry name" value="HTH_MARR"/>
    <property type="match status" value="1"/>
</dbReference>
<comment type="subcellular location">
    <subcellularLocation>
        <location evidence="1">Cytoplasm</location>
    </subcellularLocation>
</comment>
<feature type="domain" description="HTH marR-type" evidence="2">
    <location>
        <begin position="2"/>
        <end position="134"/>
    </location>
</feature>
<dbReference type="PANTHER" id="PTHR33164:SF5">
    <property type="entry name" value="ORGANIC HYDROPEROXIDE RESISTANCE TRANSCRIPTIONAL REGULATOR"/>
    <property type="match status" value="1"/>
</dbReference>
<keyword evidence="4" id="KW-1185">Reference proteome</keyword>
<evidence type="ECO:0000256" key="1">
    <source>
        <dbReference type="ARBA" id="ARBA00004496"/>
    </source>
</evidence>
<organism evidence="3 4">
    <name type="scientific">Echinimonas agarilytica</name>
    <dbReference type="NCBI Taxonomy" id="1215918"/>
    <lineage>
        <taxon>Bacteria</taxon>
        <taxon>Pseudomonadati</taxon>
        <taxon>Pseudomonadota</taxon>
        <taxon>Gammaproteobacteria</taxon>
        <taxon>Alteromonadales</taxon>
        <taxon>Echinimonadaceae</taxon>
        <taxon>Echinimonas</taxon>
    </lineage>
</organism>
<dbReference type="PROSITE" id="PS50995">
    <property type="entry name" value="HTH_MARR_2"/>
    <property type="match status" value="1"/>
</dbReference>
<dbReference type="GO" id="GO:0003700">
    <property type="term" value="F:DNA-binding transcription factor activity"/>
    <property type="evidence" value="ECO:0007669"/>
    <property type="project" value="InterPro"/>
</dbReference>
<dbReference type="Proteomes" id="UP001165393">
    <property type="component" value="Unassembled WGS sequence"/>
</dbReference>
<dbReference type="Gene3D" id="1.10.10.10">
    <property type="entry name" value="Winged helix-like DNA-binding domain superfamily/Winged helix DNA-binding domain"/>
    <property type="match status" value="1"/>
</dbReference>
<dbReference type="InterPro" id="IPR036390">
    <property type="entry name" value="WH_DNA-bd_sf"/>
</dbReference>
<evidence type="ECO:0000259" key="2">
    <source>
        <dbReference type="PROSITE" id="PS50995"/>
    </source>
</evidence>
<gene>
    <name evidence="3" type="ORF">NAF29_07695</name>
</gene>
<dbReference type="GO" id="GO:0005737">
    <property type="term" value="C:cytoplasm"/>
    <property type="evidence" value="ECO:0007669"/>
    <property type="project" value="UniProtKB-SubCell"/>
</dbReference>
<name>A0AA41W5S2_9GAMM</name>
<evidence type="ECO:0000313" key="4">
    <source>
        <dbReference type="Proteomes" id="UP001165393"/>
    </source>
</evidence>